<dbReference type="Gene3D" id="3.40.33.10">
    <property type="entry name" value="CAP"/>
    <property type="match status" value="1"/>
</dbReference>
<accession>A0A5K3F643</accession>
<evidence type="ECO:0000256" key="1">
    <source>
        <dbReference type="SAM" id="MobiDB-lite"/>
    </source>
</evidence>
<feature type="compositionally biased region" description="Low complexity" evidence="1">
    <location>
        <begin position="96"/>
        <end position="118"/>
    </location>
</feature>
<dbReference type="WBParaSite" id="MCU_005736-RA">
    <property type="protein sequence ID" value="MCU_005736-RA"/>
    <property type="gene ID" value="MCU_005736"/>
</dbReference>
<dbReference type="InterPro" id="IPR035940">
    <property type="entry name" value="CAP_sf"/>
</dbReference>
<sequence length="151" mass="16850">MPESKSHFAMDIKDICIGDCFSYKQAVRVASTEVGCAKKYCKDQKLGITVCAFNNADNHQRERPYLWAPTRTKCPEDYICVRKQCAPPSSQPQDGTTTTAIPATTPTTPSSVPTSTSATTKCHHSHKCCNHFNNPHIDKQFINIDNDRGYH</sequence>
<reference evidence="2" key="1">
    <citation type="submission" date="2019-11" db="UniProtKB">
        <authorList>
            <consortium name="WormBaseParasite"/>
        </authorList>
    </citation>
    <scope>IDENTIFICATION</scope>
</reference>
<dbReference type="AlphaFoldDB" id="A0A5K3F643"/>
<feature type="region of interest" description="Disordered" evidence="1">
    <location>
        <begin position="86"/>
        <end position="118"/>
    </location>
</feature>
<organism evidence="2">
    <name type="scientific">Mesocestoides corti</name>
    <name type="common">Flatworm</name>
    <dbReference type="NCBI Taxonomy" id="53468"/>
    <lineage>
        <taxon>Eukaryota</taxon>
        <taxon>Metazoa</taxon>
        <taxon>Spiralia</taxon>
        <taxon>Lophotrochozoa</taxon>
        <taxon>Platyhelminthes</taxon>
        <taxon>Cestoda</taxon>
        <taxon>Eucestoda</taxon>
        <taxon>Cyclophyllidea</taxon>
        <taxon>Mesocestoididae</taxon>
        <taxon>Mesocestoides</taxon>
    </lineage>
</organism>
<protein>
    <submittedName>
        <fullName evidence="2">SCP domain-containing protein</fullName>
    </submittedName>
</protein>
<evidence type="ECO:0000313" key="2">
    <source>
        <dbReference type="WBParaSite" id="MCU_005736-RA"/>
    </source>
</evidence>
<name>A0A5K3F643_MESCO</name>
<proteinExistence type="predicted"/>
<dbReference type="SUPFAM" id="SSF55797">
    <property type="entry name" value="PR-1-like"/>
    <property type="match status" value="1"/>
</dbReference>